<dbReference type="GO" id="GO:0046872">
    <property type="term" value="F:metal ion binding"/>
    <property type="evidence" value="ECO:0007669"/>
    <property type="project" value="InterPro"/>
</dbReference>
<evidence type="ECO:0000313" key="4">
    <source>
        <dbReference type="Ensembl" id="ENSXETP00000058367"/>
    </source>
</evidence>
<keyword evidence="1" id="KW-0732">Signal</keyword>
<dbReference type="GO" id="GO:0003676">
    <property type="term" value="F:nucleic acid binding"/>
    <property type="evidence" value="ECO:0007669"/>
    <property type="project" value="InterPro"/>
</dbReference>
<protein>
    <recommendedName>
        <fullName evidence="5">Endonuclease domain-containing 1 protein-like</fullName>
    </recommendedName>
</protein>
<dbReference type="Pfam" id="PF01223">
    <property type="entry name" value="Endonuclease_NS"/>
    <property type="match status" value="1"/>
</dbReference>
<feature type="domain" description="DNA/RNA non-specific endonuclease/pyrophosphatase/phosphodiesterase" evidence="3">
    <location>
        <begin position="58"/>
        <end position="281"/>
    </location>
</feature>
<sequence>MDIALSLCWLFLAFPHMAETLLSDNFKECISYFYKENPPAGFQGITGKPRYICQQFKGNIYFATLYDKEKRIPLYSAYIMGKKLTNNTNNRPKKFNVEPQLVNKKLSANMRSVNETLDEIITYNGKKNIKDTFKLLEESQAVKRDYNGSGYTRGHLNPFGHHWEENSRKATFTLTNVAPQTEELNTNIWNKYETEMVTVAEGCTTMHVVTGTVPSKKWIRRNETQRVNIPSHAWSAYCCIGAGGRPIKSCAGIAPNNDSLIPVQNISVNALQERLKGLLAITGNIQLFNNNCAVNNTCG</sequence>
<dbReference type="InterPro" id="IPR001604">
    <property type="entry name" value="Endo_G_ENPP1-like_dom"/>
</dbReference>
<feature type="chain" id="PRO_5026281441" description="Endonuclease domain-containing 1 protein-like" evidence="1">
    <location>
        <begin position="21"/>
        <end position="299"/>
    </location>
</feature>
<feature type="domain" description="ENPP1-3/EXOG-like endonuclease/phosphodiesterase" evidence="2">
    <location>
        <begin position="59"/>
        <end position="287"/>
    </location>
</feature>
<dbReference type="InterPro" id="IPR020821">
    <property type="entry name" value="ENPP1-3/EXOG-like_nuc-like"/>
</dbReference>
<dbReference type="Gene3D" id="3.40.570.10">
    <property type="entry name" value="Extracellular Endonuclease, subunit A"/>
    <property type="match status" value="1"/>
</dbReference>
<dbReference type="InterPro" id="IPR044925">
    <property type="entry name" value="His-Me_finger_sf"/>
</dbReference>
<dbReference type="GeneTree" id="ENSGT01030000234592"/>
<dbReference type="InterPro" id="IPR044929">
    <property type="entry name" value="DNA/RNA_non-sp_Endonuclease_sf"/>
</dbReference>
<dbReference type="Ensembl" id="ENSXETT00000061467">
    <property type="protein sequence ID" value="ENSXETP00000058367"/>
    <property type="gene ID" value="ENSXETG00000031256"/>
</dbReference>
<evidence type="ECO:0000259" key="3">
    <source>
        <dbReference type="SMART" id="SM00892"/>
    </source>
</evidence>
<accession>A0A6I8PNC9</accession>
<name>A0A6I8PNC9_XENTR</name>
<evidence type="ECO:0000259" key="2">
    <source>
        <dbReference type="SMART" id="SM00477"/>
    </source>
</evidence>
<dbReference type="PANTHER" id="PTHR21472">
    <property type="entry name" value="ENDONUCLEASE DOMAIN-CONTAINING 1 PROTEIN ENDOD1"/>
    <property type="match status" value="1"/>
</dbReference>
<dbReference type="PANTHER" id="PTHR21472:SF25">
    <property type="entry name" value="ENDONUCLEASE DOMAIN-CONTAINING 1 PROTEIN"/>
    <property type="match status" value="1"/>
</dbReference>
<dbReference type="AlphaFoldDB" id="A0A6I8PNC9"/>
<dbReference type="SUPFAM" id="SSF54060">
    <property type="entry name" value="His-Me finger endonucleases"/>
    <property type="match status" value="1"/>
</dbReference>
<organism evidence="4">
    <name type="scientific">Xenopus tropicalis</name>
    <name type="common">Western clawed frog</name>
    <name type="synonym">Silurana tropicalis</name>
    <dbReference type="NCBI Taxonomy" id="8364"/>
    <lineage>
        <taxon>Eukaryota</taxon>
        <taxon>Metazoa</taxon>
        <taxon>Chordata</taxon>
        <taxon>Craniata</taxon>
        <taxon>Vertebrata</taxon>
        <taxon>Euteleostomi</taxon>
        <taxon>Amphibia</taxon>
        <taxon>Batrachia</taxon>
        <taxon>Anura</taxon>
        <taxon>Pipoidea</taxon>
        <taxon>Pipidae</taxon>
        <taxon>Xenopodinae</taxon>
        <taxon>Xenopus</taxon>
        <taxon>Silurana</taxon>
    </lineage>
</organism>
<dbReference type="InterPro" id="IPR039015">
    <property type="entry name" value="ENDOD1"/>
</dbReference>
<evidence type="ECO:0008006" key="5">
    <source>
        <dbReference type="Google" id="ProtNLM"/>
    </source>
</evidence>
<dbReference type="GO" id="GO:0016787">
    <property type="term" value="F:hydrolase activity"/>
    <property type="evidence" value="ECO:0007669"/>
    <property type="project" value="InterPro"/>
</dbReference>
<dbReference type="SMART" id="SM00477">
    <property type="entry name" value="NUC"/>
    <property type="match status" value="1"/>
</dbReference>
<evidence type="ECO:0000256" key="1">
    <source>
        <dbReference type="SAM" id="SignalP"/>
    </source>
</evidence>
<dbReference type="SMART" id="SM00892">
    <property type="entry name" value="Endonuclease_NS"/>
    <property type="match status" value="1"/>
</dbReference>
<proteinExistence type="predicted"/>
<feature type="signal peptide" evidence="1">
    <location>
        <begin position="1"/>
        <end position="20"/>
    </location>
</feature>
<reference evidence="4" key="2">
    <citation type="submission" date="2020-05" db="UniProtKB">
        <authorList>
            <consortium name="Ensembl"/>
        </authorList>
    </citation>
    <scope>IDENTIFICATION</scope>
</reference>
<reference evidence="4" key="1">
    <citation type="journal article" date="2010" name="Science">
        <title>The genome of the Western clawed frog Xenopus tropicalis.</title>
        <authorList>
            <person name="Hellsten U."/>
            <person name="Harland R.M."/>
            <person name="Gilchrist M.J."/>
            <person name="Hendrix D."/>
            <person name="Jurka J."/>
            <person name="Kapitonov V."/>
            <person name="Ovcharenko I."/>
            <person name="Putnam N.H."/>
            <person name="Shu S."/>
            <person name="Taher L."/>
            <person name="Blitz I.L."/>
            <person name="Blumberg B."/>
            <person name="Dichmann D.S."/>
            <person name="Dubchak I."/>
            <person name="Amaya E."/>
            <person name="Detter J.C."/>
            <person name="Fletcher R."/>
            <person name="Gerhard D.S."/>
            <person name="Goodstein D."/>
            <person name="Graves T."/>
            <person name="Grigoriev I.V."/>
            <person name="Grimwood J."/>
            <person name="Kawashima T."/>
            <person name="Lindquist E."/>
            <person name="Lucas S.M."/>
            <person name="Mead P.E."/>
            <person name="Mitros T."/>
            <person name="Ogino H."/>
            <person name="Ohta Y."/>
            <person name="Poliakov A.V."/>
            <person name="Pollet N."/>
            <person name="Robert J."/>
            <person name="Salamov A."/>
            <person name="Sater A.K."/>
            <person name="Schmutz J."/>
            <person name="Terry A."/>
            <person name="Vize P.D."/>
            <person name="Warren W.C."/>
            <person name="Wells D."/>
            <person name="Wills A."/>
            <person name="Wilson R.K."/>
            <person name="Zimmerman L.B."/>
            <person name="Zorn A.M."/>
            <person name="Grainger R."/>
            <person name="Grammer T."/>
            <person name="Khokha M.K."/>
            <person name="Richardson P.M."/>
            <person name="Rokhsar D.S."/>
        </authorList>
    </citation>
    <scope>NUCLEOTIDE SEQUENCE [LARGE SCALE GENOMIC DNA]</scope>
    <source>
        <strain evidence="4">Nigerian</strain>
    </source>
</reference>
<dbReference type="InParanoid" id="A0A6I8PNC9"/>